<sequence>MVPNGVHHADLSSSSGATAPPAQQQQQQAARAVIKNVDMSDEMQQLAVDTAQDALNKFTVEKDIAAHIKREMDRQCGPTWHTVVGANFGSYVTHETNHFIYFYLGKIAFLIWRA</sequence>
<evidence type="ECO:0000256" key="10">
    <source>
        <dbReference type="SAM" id="MobiDB-lite"/>
    </source>
</evidence>
<dbReference type="Pfam" id="PF01221">
    <property type="entry name" value="Dynein_light"/>
    <property type="match status" value="1"/>
</dbReference>
<keyword evidence="12" id="KW-1185">Reference proteome</keyword>
<dbReference type="GO" id="GO:0045505">
    <property type="term" value="F:dynein intermediate chain binding"/>
    <property type="evidence" value="ECO:0007669"/>
    <property type="project" value="TreeGrafter"/>
</dbReference>
<dbReference type="AlphaFoldDB" id="A0A316UAS1"/>
<evidence type="ECO:0000313" key="12">
    <source>
        <dbReference type="Proteomes" id="UP000245942"/>
    </source>
</evidence>
<dbReference type="OrthoDB" id="10033309at2759"/>
<accession>A0A316UAS1</accession>
<protein>
    <recommendedName>
        <fullName evidence="9">Dynein light chain</fullName>
    </recommendedName>
</protein>
<dbReference type="STRING" id="1684307.A0A316UAS1"/>
<dbReference type="GO" id="GO:0043935">
    <property type="term" value="P:sexual sporulation resulting in formation of a cellular spore"/>
    <property type="evidence" value="ECO:0007669"/>
    <property type="project" value="UniProtKB-ARBA"/>
</dbReference>
<keyword evidence="7 9" id="KW-0206">Cytoskeleton</keyword>
<organism evidence="11 12">
    <name type="scientific">Pseudomicrostroma glucosiphilum</name>
    <dbReference type="NCBI Taxonomy" id="1684307"/>
    <lineage>
        <taxon>Eukaryota</taxon>
        <taxon>Fungi</taxon>
        <taxon>Dikarya</taxon>
        <taxon>Basidiomycota</taxon>
        <taxon>Ustilaginomycotina</taxon>
        <taxon>Exobasidiomycetes</taxon>
        <taxon>Microstromatales</taxon>
        <taxon>Microstromatales incertae sedis</taxon>
        <taxon>Pseudomicrostroma</taxon>
    </lineage>
</organism>
<evidence type="ECO:0000256" key="9">
    <source>
        <dbReference type="RuleBase" id="RU365010"/>
    </source>
</evidence>
<keyword evidence="5 9" id="KW-0243">Dynein</keyword>
<dbReference type="InterPro" id="IPR001372">
    <property type="entry name" value="Dynein_light_chain_typ-1/2"/>
</dbReference>
<dbReference type="Proteomes" id="UP000245942">
    <property type="component" value="Unassembled WGS sequence"/>
</dbReference>
<evidence type="ECO:0000256" key="3">
    <source>
        <dbReference type="ARBA" id="ARBA00022490"/>
    </source>
</evidence>
<evidence type="ECO:0000256" key="8">
    <source>
        <dbReference type="ARBA" id="ARBA00055833"/>
    </source>
</evidence>
<dbReference type="InterPro" id="IPR037177">
    <property type="entry name" value="DLC_sf"/>
</dbReference>
<feature type="compositionally biased region" description="Low complexity" evidence="10">
    <location>
        <begin position="17"/>
        <end position="32"/>
    </location>
</feature>
<evidence type="ECO:0000256" key="5">
    <source>
        <dbReference type="ARBA" id="ARBA00023017"/>
    </source>
</evidence>
<gene>
    <name evidence="11" type="ORF">BCV69DRAFT_281839</name>
</gene>
<dbReference type="GO" id="GO:0030473">
    <property type="term" value="P:nuclear migration along microtubule"/>
    <property type="evidence" value="ECO:0007669"/>
    <property type="project" value="UniProtKB-ARBA"/>
</dbReference>
<evidence type="ECO:0000313" key="11">
    <source>
        <dbReference type="EMBL" id="PWN21934.1"/>
    </source>
</evidence>
<keyword evidence="4 9" id="KW-0493">Microtubule</keyword>
<proteinExistence type="inferred from homology"/>
<dbReference type="GO" id="GO:0005868">
    <property type="term" value="C:cytoplasmic dynein complex"/>
    <property type="evidence" value="ECO:0007669"/>
    <property type="project" value="TreeGrafter"/>
</dbReference>
<comment type="function">
    <text evidence="8">Acts as one of several non-catalytic accessory components of the cytoplasmic dynein complex that are thought to be involved in linking dynein to cargos and to adapter proteins that regulate dynein function. Cytoplasmic dynein 1 acts as a motor for the intracellular retrograde motility of vesicles and organelles along microtubules. May play a role in changing or maintaining the spatial distribution of cytoskeletal structures. Also a component of the nuclear pore complex.</text>
</comment>
<keyword evidence="9" id="KW-0813">Transport</keyword>
<comment type="subcellular location">
    <subcellularLocation>
        <location evidence="1 9">Cytoplasm</location>
        <location evidence="1 9">Cytoskeleton</location>
    </subcellularLocation>
</comment>
<name>A0A316UAS1_9BASI</name>
<dbReference type="EMBL" id="KZ819324">
    <property type="protein sequence ID" value="PWN21934.1"/>
    <property type="molecule type" value="Genomic_DNA"/>
</dbReference>
<evidence type="ECO:0000256" key="2">
    <source>
        <dbReference type="ARBA" id="ARBA00010156"/>
    </source>
</evidence>
<dbReference type="PANTHER" id="PTHR11886">
    <property type="entry name" value="DYNEIN LIGHT CHAIN"/>
    <property type="match status" value="1"/>
</dbReference>
<evidence type="ECO:0000256" key="6">
    <source>
        <dbReference type="ARBA" id="ARBA00023175"/>
    </source>
</evidence>
<comment type="function">
    <text evidence="9">Acts as one of several non-catalytic accessory components of the cytoplasmic dynein complex that are thought to be involved in linking dynein to cargos and to adapter proteins that regulate dynein function. Cytoplasmic dynein acts as a motor for the intracellular retrograde motility of vesicles and organelles along microtubules. May play a role in changing or maintaining the spatial distribution of cytoskeletal structures.</text>
</comment>
<dbReference type="GeneID" id="37013866"/>
<evidence type="ECO:0000256" key="7">
    <source>
        <dbReference type="ARBA" id="ARBA00023212"/>
    </source>
</evidence>
<dbReference type="FunFam" id="3.30.740.10:FF:000001">
    <property type="entry name" value="Dynein light chain"/>
    <property type="match status" value="1"/>
</dbReference>
<reference evidence="11 12" key="1">
    <citation type="journal article" date="2018" name="Mol. Biol. Evol.">
        <title>Broad Genomic Sampling Reveals a Smut Pathogenic Ancestry of the Fungal Clade Ustilaginomycotina.</title>
        <authorList>
            <person name="Kijpornyongpan T."/>
            <person name="Mondo S.J."/>
            <person name="Barry K."/>
            <person name="Sandor L."/>
            <person name="Lee J."/>
            <person name="Lipzen A."/>
            <person name="Pangilinan J."/>
            <person name="LaButti K."/>
            <person name="Hainaut M."/>
            <person name="Henrissat B."/>
            <person name="Grigoriev I.V."/>
            <person name="Spatafora J.W."/>
            <person name="Aime M.C."/>
        </authorList>
    </citation>
    <scope>NUCLEOTIDE SEQUENCE [LARGE SCALE GENOMIC DNA]</scope>
    <source>
        <strain evidence="11 12">MCA 4718</strain>
    </source>
</reference>
<dbReference type="PANTHER" id="PTHR11886:SF35">
    <property type="entry name" value="DYNEIN LIGHT CHAIN"/>
    <property type="match status" value="1"/>
</dbReference>
<evidence type="ECO:0000256" key="4">
    <source>
        <dbReference type="ARBA" id="ARBA00022701"/>
    </source>
</evidence>
<dbReference type="RefSeq" id="XP_025349094.1">
    <property type="nucleotide sequence ID" value="XM_025492132.1"/>
</dbReference>
<dbReference type="SMART" id="SM01375">
    <property type="entry name" value="Dynein_light"/>
    <property type="match status" value="1"/>
</dbReference>
<feature type="region of interest" description="Disordered" evidence="10">
    <location>
        <begin position="1"/>
        <end position="32"/>
    </location>
</feature>
<dbReference type="GO" id="GO:0005874">
    <property type="term" value="C:microtubule"/>
    <property type="evidence" value="ECO:0007669"/>
    <property type="project" value="UniProtKB-KW"/>
</dbReference>
<evidence type="ECO:0000256" key="1">
    <source>
        <dbReference type="ARBA" id="ARBA00004245"/>
    </source>
</evidence>
<dbReference type="Gene3D" id="3.30.740.10">
    <property type="entry name" value="Protein Inhibitor Of Neuronal Nitric Oxide Synthase"/>
    <property type="match status" value="1"/>
</dbReference>
<keyword evidence="3 9" id="KW-0963">Cytoplasm</keyword>
<dbReference type="CDD" id="cd21452">
    <property type="entry name" value="DLC-like_DYNLL1_DYNLL2"/>
    <property type="match status" value="1"/>
</dbReference>
<keyword evidence="6 9" id="KW-0505">Motor protein</keyword>
<comment type="subunit">
    <text evidence="9">Cytoplasmic dynein consists of two catalytic heavy chains (HCs) and a number of non-catalytic subunits which present intermediate chains (ICs), light intermediate chains (LICs) and light chains (LCs).</text>
</comment>
<dbReference type="SUPFAM" id="SSF54648">
    <property type="entry name" value="DLC"/>
    <property type="match status" value="1"/>
</dbReference>
<comment type="similarity">
    <text evidence="2 9">Belongs to the dynein light chain family.</text>
</comment>